<gene>
    <name evidence="3" type="ORF">EGH24_06040</name>
</gene>
<evidence type="ECO:0000256" key="1">
    <source>
        <dbReference type="SAM" id="MobiDB-lite"/>
    </source>
</evidence>
<keyword evidence="4" id="KW-1185">Reference proteome</keyword>
<feature type="transmembrane region" description="Helical" evidence="2">
    <location>
        <begin position="100"/>
        <end position="120"/>
    </location>
</feature>
<feature type="compositionally biased region" description="Basic and acidic residues" evidence="1">
    <location>
        <begin position="325"/>
        <end position="348"/>
    </location>
</feature>
<dbReference type="Proteomes" id="UP000705823">
    <property type="component" value="Unassembled WGS sequence"/>
</dbReference>
<feature type="transmembrane region" description="Helical" evidence="2">
    <location>
        <begin position="208"/>
        <end position="225"/>
    </location>
</feature>
<name>A0A8J8PD39_9EURY</name>
<feature type="transmembrane region" description="Helical" evidence="2">
    <location>
        <begin position="271"/>
        <end position="292"/>
    </location>
</feature>
<protein>
    <submittedName>
        <fullName evidence="3">Uncharacterized protein</fullName>
    </submittedName>
</protein>
<dbReference type="AlphaFoldDB" id="A0A8J8PD39"/>
<dbReference type="OrthoDB" id="351267at2157"/>
<feature type="region of interest" description="Disordered" evidence="1">
    <location>
        <begin position="314"/>
        <end position="355"/>
    </location>
</feature>
<dbReference type="RefSeq" id="WP_142979256.1">
    <property type="nucleotide sequence ID" value="NZ_RKLU01000002.1"/>
</dbReference>
<keyword evidence="2" id="KW-0472">Membrane</keyword>
<feature type="transmembrane region" description="Helical" evidence="2">
    <location>
        <begin position="237"/>
        <end position="259"/>
    </location>
</feature>
<accession>A0A8J8PD39</accession>
<proteinExistence type="predicted"/>
<comment type="caution">
    <text evidence="3">The sequence shown here is derived from an EMBL/GenBank/DDBJ whole genome shotgun (WGS) entry which is preliminary data.</text>
</comment>
<evidence type="ECO:0000313" key="4">
    <source>
        <dbReference type="Proteomes" id="UP000705823"/>
    </source>
</evidence>
<organism evidence="3 4">
    <name type="scientific">Halonotius terrestris</name>
    <dbReference type="NCBI Taxonomy" id="2487750"/>
    <lineage>
        <taxon>Archaea</taxon>
        <taxon>Methanobacteriati</taxon>
        <taxon>Methanobacteriota</taxon>
        <taxon>Stenosarchaea group</taxon>
        <taxon>Halobacteria</taxon>
        <taxon>Halobacteriales</taxon>
        <taxon>Haloferacaceae</taxon>
        <taxon>Halonotius</taxon>
    </lineage>
</organism>
<evidence type="ECO:0000313" key="3">
    <source>
        <dbReference type="EMBL" id="TQQ82992.1"/>
    </source>
</evidence>
<keyword evidence="2" id="KW-0812">Transmembrane</keyword>
<evidence type="ECO:0000256" key="2">
    <source>
        <dbReference type="SAM" id="Phobius"/>
    </source>
</evidence>
<dbReference type="EMBL" id="RKLU01000002">
    <property type="protein sequence ID" value="TQQ82992.1"/>
    <property type="molecule type" value="Genomic_DNA"/>
</dbReference>
<sequence length="355" mass="39436">MKKHLFILAAVVLLCSTPATAQTDTDNGGIADSIDNLFDELSSFTDSWDETLESVVRSVLFDPFLALLNMLVSILATLLLHTPDVYPNPAVEEVYQQSLLISYLLATLAFMAAGLLHMIGPVLGVSYREVRIILPRVIAALVFASVALPLLQYQIDLANALTYAFRPDILETSIGEMYGTAATIAIVWVINSWLLLVVVLIFVVRSAYLMFIAAISPLLALGWSLPKVKRYADSFIAGWFTALMMAPLDMIVLKFTFTLMSGQGANLGQSIANWIFGMASAVLLILVPYQLYGASQAVVGQAYAVTGSVKTRWKKRKRAKRREKRQRDWHRYRQERLKQHGNKPDYRDSVVGGDD</sequence>
<dbReference type="Pfam" id="PF19590">
    <property type="entry name" value="TrbL_3"/>
    <property type="match status" value="1"/>
</dbReference>
<feature type="transmembrane region" description="Helical" evidence="2">
    <location>
        <begin position="132"/>
        <end position="151"/>
    </location>
</feature>
<reference evidence="3" key="1">
    <citation type="submission" date="2019-02" db="EMBL/GenBank/DDBJ databases">
        <title>Halonotius sp. a new haloarchaeum isolated from saline soil.</title>
        <authorList>
            <person name="Duran-Viseras A."/>
            <person name="Sanchez-Porro C."/>
            <person name="Ventosa A."/>
        </authorList>
    </citation>
    <scope>NUCLEOTIDE SEQUENCE</scope>
    <source>
        <strain evidence="3">F15B</strain>
    </source>
</reference>
<feature type="compositionally biased region" description="Basic residues" evidence="1">
    <location>
        <begin position="314"/>
        <end position="324"/>
    </location>
</feature>
<keyword evidence="2" id="KW-1133">Transmembrane helix</keyword>
<dbReference type="InterPro" id="IPR045782">
    <property type="entry name" value="TrbL_3"/>
</dbReference>
<feature type="transmembrane region" description="Helical" evidence="2">
    <location>
        <begin position="181"/>
        <end position="202"/>
    </location>
</feature>
<feature type="transmembrane region" description="Helical" evidence="2">
    <location>
        <begin position="60"/>
        <end position="80"/>
    </location>
</feature>